<feature type="compositionally biased region" description="Low complexity" evidence="1">
    <location>
        <begin position="705"/>
        <end position="723"/>
    </location>
</feature>
<name>A0A1L7XJ92_9HELO</name>
<keyword evidence="3" id="KW-1185">Reference proteome</keyword>
<dbReference type="EMBL" id="FJOG01000029">
    <property type="protein sequence ID" value="CZR65120.1"/>
    <property type="molecule type" value="Genomic_DNA"/>
</dbReference>
<evidence type="ECO:0000313" key="2">
    <source>
        <dbReference type="EMBL" id="CZR65120.1"/>
    </source>
</evidence>
<dbReference type="AlphaFoldDB" id="A0A1L7XJ92"/>
<evidence type="ECO:0000256" key="1">
    <source>
        <dbReference type="SAM" id="MobiDB-lite"/>
    </source>
</evidence>
<sequence>MDTTMEAPAAPDDSMSLAMVQAAEHLAPKENLEDHAYDPSYPLAQLATNSSISKADSVSSMLQPSIHTGKNTVLTAAPILINLSPSNSNEITKSDENFSEPDPKPSHSNLALEMLSHNATSNSIISNEEDARHEVLRLSKMFNLNVQMSEVVAPMILQLPPAPARTGPLNLLAIPWDIRHIIIKFLLSNESLAKPTSVYEEKKFGAQQAYGLSPALLRVCHQLYEEGCNVLYEQQEFYIASLPWMGRHISPLTRYAADIHETPLREHDAVQKVKNWNVVISGYKAQGIRDPLPFLDLCRALHNLVPEGIKVGVMLKGMESEAVNNEDYEDIAIVLQPLKLLRNLAPGALKIEDVEIFTVPDNINLFDSAGEYISILGELPAQEVTDLMETVESNKAVELNFKMYDVLLKYCQTYELDHNFQAAMELPLGESLSEDVLGCEYENYYQFGNPYKGDIWHPVENGLRVAREAALLHNDTHAFKDERAHVLMYLEKQYQSICNASTNLVQFINEEKSMYYGLLDVDNIHERGVFPSHDSCHTALLLVKDYAKSFERESPLLSRVQISRNRWFKTLYLNTLRASLMHRLEEIFDLEDYSNVATVFRKLVDELDEQLIKIRLARKELFLWDVDKENLGVDMHPADPVCVEHINWYVREPEMGPEFGENPDPEDAAGSDGDDHGHDDDGATYSGNDDDGEAGEASEEDDASENNFVDFSGNGSDSDSNVDTGGHEEAEVVGEEEAGSEQEATDVKVAEEHGDEQGHGESSEGHFQDEQVLLADPNHTLAENDDTEDTSNDLDAGNVVVFVTDDPDTVMLGMGDEGAIGVNILDPEE</sequence>
<reference evidence="2 3" key="1">
    <citation type="submission" date="2016-03" db="EMBL/GenBank/DDBJ databases">
        <authorList>
            <person name="Ploux O."/>
        </authorList>
    </citation>
    <scope>NUCLEOTIDE SEQUENCE [LARGE SCALE GENOMIC DNA]</scope>
    <source>
        <strain evidence="2 3">UAMH 11012</strain>
    </source>
</reference>
<dbReference type="Proteomes" id="UP000184330">
    <property type="component" value="Unassembled WGS sequence"/>
</dbReference>
<accession>A0A1L7XJ92</accession>
<feature type="compositionally biased region" description="Acidic residues" evidence="1">
    <location>
        <begin position="688"/>
        <end position="704"/>
    </location>
</feature>
<feature type="region of interest" description="Disordered" evidence="1">
    <location>
        <begin position="654"/>
        <end position="793"/>
    </location>
</feature>
<organism evidence="2 3">
    <name type="scientific">Phialocephala subalpina</name>
    <dbReference type="NCBI Taxonomy" id="576137"/>
    <lineage>
        <taxon>Eukaryota</taxon>
        <taxon>Fungi</taxon>
        <taxon>Dikarya</taxon>
        <taxon>Ascomycota</taxon>
        <taxon>Pezizomycotina</taxon>
        <taxon>Leotiomycetes</taxon>
        <taxon>Helotiales</taxon>
        <taxon>Mollisiaceae</taxon>
        <taxon>Phialocephala</taxon>
        <taxon>Phialocephala fortinii species complex</taxon>
    </lineage>
</organism>
<feature type="compositionally biased region" description="Acidic residues" evidence="1">
    <location>
        <begin position="783"/>
        <end position="792"/>
    </location>
</feature>
<evidence type="ECO:0000313" key="3">
    <source>
        <dbReference type="Proteomes" id="UP000184330"/>
    </source>
</evidence>
<feature type="compositionally biased region" description="Basic and acidic residues" evidence="1">
    <location>
        <begin position="745"/>
        <end position="769"/>
    </location>
</feature>
<gene>
    <name evidence="2" type="ORF">PAC_15020</name>
</gene>
<dbReference type="OrthoDB" id="62952at2759"/>
<protein>
    <submittedName>
        <fullName evidence="2">Uncharacterized protein</fullName>
    </submittedName>
</protein>
<feature type="region of interest" description="Disordered" evidence="1">
    <location>
        <begin position="85"/>
        <end position="107"/>
    </location>
</feature>
<feature type="compositionally biased region" description="Basic and acidic residues" evidence="1">
    <location>
        <begin position="92"/>
        <end position="105"/>
    </location>
</feature>
<proteinExistence type="predicted"/>
<feature type="compositionally biased region" description="Acidic residues" evidence="1">
    <location>
        <begin position="731"/>
        <end position="744"/>
    </location>
</feature>